<name>A0A0F9NNH6_9ZZZZ</name>
<organism evidence="1">
    <name type="scientific">marine sediment metagenome</name>
    <dbReference type="NCBI Taxonomy" id="412755"/>
    <lineage>
        <taxon>unclassified sequences</taxon>
        <taxon>metagenomes</taxon>
        <taxon>ecological metagenomes</taxon>
    </lineage>
</organism>
<dbReference type="EMBL" id="LAZR01007802">
    <property type="protein sequence ID" value="KKM82837.1"/>
    <property type="molecule type" value="Genomic_DNA"/>
</dbReference>
<comment type="caution">
    <text evidence="1">The sequence shown here is derived from an EMBL/GenBank/DDBJ whole genome shotgun (WGS) entry which is preliminary data.</text>
</comment>
<accession>A0A0F9NNH6</accession>
<gene>
    <name evidence="1" type="ORF">LCGC14_1315590</name>
</gene>
<dbReference type="AlphaFoldDB" id="A0A0F9NNH6"/>
<reference evidence="1" key="1">
    <citation type="journal article" date="2015" name="Nature">
        <title>Complex archaea that bridge the gap between prokaryotes and eukaryotes.</title>
        <authorList>
            <person name="Spang A."/>
            <person name="Saw J.H."/>
            <person name="Jorgensen S.L."/>
            <person name="Zaremba-Niedzwiedzka K."/>
            <person name="Martijn J."/>
            <person name="Lind A.E."/>
            <person name="van Eijk R."/>
            <person name="Schleper C."/>
            <person name="Guy L."/>
            <person name="Ettema T.J."/>
        </authorList>
    </citation>
    <scope>NUCLEOTIDE SEQUENCE</scope>
</reference>
<sequence>MKTVTLPAETSKNRSYRTALGVAVHKPTGRVWTLRHHTAGLECAGSMARWTNEVWSVTTSIEGISHGQRFASEAAARARLAALAGEGVPA</sequence>
<proteinExistence type="predicted"/>
<evidence type="ECO:0000313" key="1">
    <source>
        <dbReference type="EMBL" id="KKM82837.1"/>
    </source>
</evidence>
<protein>
    <submittedName>
        <fullName evidence="1">Uncharacterized protein</fullName>
    </submittedName>
</protein>